<dbReference type="FunFam" id="3.40.50.300:FF:000016">
    <property type="entry name" value="Oligopeptide ABC transporter ATP-binding component"/>
    <property type="match status" value="1"/>
</dbReference>
<dbReference type="SUPFAM" id="SSF52540">
    <property type="entry name" value="P-loop containing nucleoside triphosphate hydrolases"/>
    <property type="match status" value="1"/>
</dbReference>
<evidence type="ECO:0000256" key="7">
    <source>
        <dbReference type="ARBA" id="ARBA00023136"/>
    </source>
</evidence>
<dbReference type="InterPro" id="IPR050388">
    <property type="entry name" value="ABC_Ni/Peptide_Import"/>
</dbReference>
<evidence type="ECO:0000259" key="8">
    <source>
        <dbReference type="PROSITE" id="PS50893"/>
    </source>
</evidence>
<dbReference type="InterPro" id="IPR003593">
    <property type="entry name" value="AAA+_ATPase"/>
</dbReference>
<keyword evidence="6 9" id="KW-0067">ATP-binding</keyword>
<accession>A0A9E2KB23</accession>
<dbReference type="PANTHER" id="PTHR43297:SF2">
    <property type="entry name" value="DIPEPTIDE TRANSPORT ATP-BINDING PROTEIN DPPD"/>
    <property type="match status" value="1"/>
</dbReference>
<evidence type="ECO:0000256" key="6">
    <source>
        <dbReference type="ARBA" id="ARBA00022840"/>
    </source>
</evidence>
<evidence type="ECO:0000256" key="2">
    <source>
        <dbReference type="ARBA" id="ARBA00005417"/>
    </source>
</evidence>
<dbReference type="EMBL" id="JAHLFQ010000034">
    <property type="protein sequence ID" value="MBU3803482.1"/>
    <property type="molecule type" value="Genomic_DNA"/>
</dbReference>
<dbReference type="InterPro" id="IPR027417">
    <property type="entry name" value="P-loop_NTPase"/>
</dbReference>
<dbReference type="InterPro" id="IPR013563">
    <property type="entry name" value="Oligopep_ABC_C"/>
</dbReference>
<dbReference type="CDD" id="cd03257">
    <property type="entry name" value="ABC_NikE_OppD_transporters"/>
    <property type="match status" value="1"/>
</dbReference>
<keyword evidence="4" id="KW-1003">Cell membrane</keyword>
<sequence>MKPILEIKNLYTENEGIQILREISLSIYKGEIIGIVGESGCGKSTLLRTLLQMMNKNEKIVNGSIVFNGEDMAHMSAEELRKMMGSKIGVVFQNPGSTLNPIRKIGIQFVEAMQSHVKISKKDALKEAERMLEKVNLKDCKCILNSYPFELSGGMKQRVAIALAMIMKPELLVADEPTSALDVTVQKQVVDEMMKLRDEFQTSILIVTHSMGVVSYMVDKVAVMYAGKIIEYGEKQAILERPMHPYTKALMNAIPKLGKNMTMGIEGAPPMFMEVSSGCSFAKRCPIAKKDCQDQRQSLRQITENRWIA</sequence>
<dbReference type="PROSITE" id="PS50893">
    <property type="entry name" value="ABC_TRANSPORTER_2"/>
    <property type="match status" value="1"/>
</dbReference>
<evidence type="ECO:0000256" key="3">
    <source>
        <dbReference type="ARBA" id="ARBA00022448"/>
    </source>
</evidence>
<gene>
    <name evidence="9" type="ORF">H9872_01810</name>
</gene>
<evidence type="ECO:0000256" key="4">
    <source>
        <dbReference type="ARBA" id="ARBA00022475"/>
    </source>
</evidence>
<proteinExistence type="inferred from homology"/>
<dbReference type="InterPro" id="IPR017871">
    <property type="entry name" value="ABC_transporter-like_CS"/>
</dbReference>
<dbReference type="Proteomes" id="UP000824229">
    <property type="component" value="Unassembled WGS sequence"/>
</dbReference>
<evidence type="ECO:0000313" key="10">
    <source>
        <dbReference type="Proteomes" id="UP000824229"/>
    </source>
</evidence>
<dbReference type="Gene3D" id="3.40.50.300">
    <property type="entry name" value="P-loop containing nucleotide triphosphate hydrolases"/>
    <property type="match status" value="1"/>
</dbReference>
<feature type="non-terminal residue" evidence="9">
    <location>
        <position position="309"/>
    </location>
</feature>
<dbReference type="PANTHER" id="PTHR43297">
    <property type="entry name" value="OLIGOPEPTIDE TRANSPORT ATP-BINDING PROTEIN APPD"/>
    <property type="match status" value="1"/>
</dbReference>
<evidence type="ECO:0000256" key="1">
    <source>
        <dbReference type="ARBA" id="ARBA00004202"/>
    </source>
</evidence>
<feature type="domain" description="ABC transporter" evidence="8">
    <location>
        <begin position="5"/>
        <end position="251"/>
    </location>
</feature>
<reference evidence="9" key="2">
    <citation type="submission" date="2021-04" db="EMBL/GenBank/DDBJ databases">
        <authorList>
            <person name="Gilroy R."/>
        </authorList>
    </citation>
    <scope>NUCLEOTIDE SEQUENCE</scope>
    <source>
        <strain evidence="9">B5-657</strain>
    </source>
</reference>
<dbReference type="GO" id="GO:0005524">
    <property type="term" value="F:ATP binding"/>
    <property type="evidence" value="ECO:0007669"/>
    <property type="project" value="UniProtKB-KW"/>
</dbReference>
<keyword evidence="7" id="KW-0472">Membrane</keyword>
<protein>
    <submittedName>
        <fullName evidence="9">ABC transporter ATP-binding protein</fullName>
    </submittedName>
</protein>
<name>A0A9E2KB23_9FIRM</name>
<dbReference type="SMART" id="SM00382">
    <property type="entry name" value="AAA"/>
    <property type="match status" value="1"/>
</dbReference>
<dbReference type="Pfam" id="PF08352">
    <property type="entry name" value="oligo_HPY"/>
    <property type="match status" value="1"/>
</dbReference>
<dbReference type="InterPro" id="IPR003439">
    <property type="entry name" value="ABC_transporter-like_ATP-bd"/>
</dbReference>
<keyword evidence="5" id="KW-0547">Nucleotide-binding</keyword>
<organism evidence="9 10">
    <name type="scientific">Candidatus Cellulosilyticum pullistercoris</name>
    <dbReference type="NCBI Taxonomy" id="2838521"/>
    <lineage>
        <taxon>Bacteria</taxon>
        <taxon>Bacillati</taxon>
        <taxon>Bacillota</taxon>
        <taxon>Clostridia</taxon>
        <taxon>Lachnospirales</taxon>
        <taxon>Cellulosilyticaceae</taxon>
        <taxon>Cellulosilyticum</taxon>
    </lineage>
</organism>
<comment type="caution">
    <text evidence="9">The sequence shown here is derived from an EMBL/GenBank/DDBJ whole genome shotgun (WGS) entry which is preliminary data.</text>
</comment>
<dbReference type="GO" id="GO:0015833">
    <property type="term" value="P:peptide transport"/>
    <property type="evidence" value="ECO:0007669"/>
    <property type="project" value="InterPro"/>
</dbReference>
<comment type="similarity">
    <text evidence="2">Belongs to the ABC transporter superfamily.</text>
</comment>
<evidence type="ECO:0000313" key="9">
    <source>
        <dbReference type="EMBL" id="MBU3803482.1"/>
    </source>
</evidence>
<dbReference type="Pfam" id="PF00005">
    <property type="entry name" value="ABC_tran"/>
    <property type="match status" value="1"/>
</dbReference>
<dbReference type="GO" id="GO:0005886">
    <property type="term" value="C:plasma membrane"/>
    <property type="evidence" value="ECO:0007669"/>
    <property type="project" value="UniProtKB-SubCell"/>
</dbReference>
<reference evidence="9" key="1">
    <citation type="journal article" date="2021" name="PeerJ">
        <title>Extensive microbial diversity within the chicken gut microbiome revealed by metagenomics and culture.</title>
        <authorList>
            <person name="Gilroy R."/>
            <person name="Ravi A."/>
            <person name="Getino M."/>
            <person name="Pursley I."/>
            <person name="Horton D.L."/>
            <person name="Alikhan N.F."/>
            <person name="Baker D."/>
            <person name="Gharbi K."/>
            <person name="Hall N."/>
            <person name="Watson M."/>
            <person name="Adriaenssens E.M."/>
            <person name="Foster-Nyarko E."/>
            <person name="Jarju S."/>
            <person name="Secka A."/>
            <person name="Antonio M."/>
            <person name="Oren A."/>
            <person name="Chaudhuri R.R."/>
            <person name="La Ragione R."/>
            <person name="Hildebrand F."/>
            <person name="Pallen M.J."/>
        </authorList>
    </citation>
    <scope>NUCLEOTIDE SEQUENCE</scope>
    <source>
        <strain evidence="9">B5-657</strain>
    </source>
</reference>
<comment type="subcellular location">
    <subcellularLocation>
        <location evidence="1">Cell membrane</location>
        <topology evidence="1">Peripheral membrane protein</topology>
    </subcellularLocation>
</comment>
<dbReference type="AlphaFoldDB" id="A0A9E2KB23"/>
<evidence type="ECO:0000256" key="5">
    <source>
        <dbReference type="ARBA" id="ARBA00022741"/>
    </source>
</evidence>
<dbReference type="NCBIfam" id="TIGR01727">
    <property type="entry name" value="oligo_HPY"/>
    <property type="match status" value="1"/>
</dbReference>
<keyword evidence="3" id="KW-0813">Transport</keyword>
<dbReference type="PROSITE" id="PS00211">
    <property type="entry name" value="ABC_TRANSPORTER_1"/>
    <property type="match status" value="1"/>
</dbReference>
<dbReference type="GO" id="GO:0016887">
    <property type="term" value="F:ATP hydrolysis activity"/>
    <property type="evidence" value="ECO:0007669"/>
    <property type="project" value="InterPro"/>
</dbReference>